<dbReference type="EMBL" id="JAHESD010000018">
    <property type="protein sequence ID" value="MBT1703694.1"/>
    <property type="molecule type" value="Genomic_DNA"/>
</dbReference>
<dbReference type="SUPFAM" id="SSF53597">
    <property type="entry name" value="Dihydrofolate reductase-like"/>
    <property type="match status" value="1"/>
</dbReference>
<comment type="caution">
    <text evidence="2">The sequence shown here is derived from an EMBL/GenBank/DDBJ whole genome shotgun (WGS) entry which is preliminary data.</text>
</comment>
<feature type="domain" description="Bacterial bifunctional deaminase-reductase C-terminal" evidence="1">
    <location>
        <begin position="2"/>
        <end position="176"/>
    </location>
</feature>
<sequence>MRKLIAEIAVSLDGFIEGPDGELDWMLVEKDEDYLKTIKNRFDTIFYGRVSYERFGIAQPDEPFLSDQEKQLNDFIAKIRKYVFSYTAKHLPGNGMLVNENIETVVKRIKDEEGKDILLFGGPDILKTFIDLGLVDEYILALHPRILGAGKPLFRGITNQLSLKLLQTRRLKSGVVILHYRPNQDNSA</sequence>
<evidence type="ECO:0000313" key="3">
    <source>
        <dbReference type="Proteomes" id="UP000772618"/>
    </source>
</evidence>
<accession>A0ABS5VS54</accession>
<dbReference type="InterPro" id="IPR024072">
    <property type="entry name" value="DHFR-like_dom_sf"/>
</dbReference>
<dbReference type="PANTHER" id="PTHR38011">
    <property type="entry name" value="DIHYDROFOLATE REDUCTASE FAMILY PROTEIN (AFU_ORTHOLOGUE AFUA_8G06820)"/>
    <property type="match status" value="1"/>
</dbReference>
<dbReference type="Proteomes" id="UP000772618">
    <property type="component" value="Unassembled WGS sequence"/>
</dbReference>
<evidence type="ECO:0000259" key="1">
    <source>
        <dbReference type="Pfam" id="PF01872"/>
    </source>
</evidence>
<keyword evidence="3" id="KW-1185">Reference proteome</keyword>
<protein>
    <submittedName>
        <fullName evidence="2">Dihydrofolate reductase family protein</fullName>
    </submittedName>
</protein>
<dbReference type="Gene3D" id="3.40.430.10">
    <property type="entry name" value="Dihydrofolate Reductase, subunit A"/>
    <property type="match status" value="1"/>
</dbReference>
<gene>
    <name evidence="2" type="ORF">KK060_10410</name>
</gene>
<dbReference type="Pfam" id="PF01872">
    <property type="entry name" value="RibD_C"/>
    <property type="match status" value="1"/>
</dbReference>
<name>A0ABS5VS54_9BACT</name>
<dbReference type="InterPro" id="IPR050765">
    <property type="entry name" value="Riboflavin_Biosynth_HTPR"/>
</dbReference>
<dbReference type="PANTHER" id="PTHR38011:SF11">
    <property type="entry name" value="2,5-DIAMINO-6-RIBOSYLAMINO-4(3H)-PYRIMIDINONE 5'-PHOSPHATE REDUCTASE"/>
    <property type="match status" value="1"/>
</dbReference>
<organism evidence="2 3">
    <name type="scientific">Chryseosolibacter indicus</name>
    <dbReference type="NCBI Taxonomy" id="2782351"/>
    <lineage>
        <taxon>Bacteria</taxon>
        <taxon>Pseudomonadati</taxon>
        <taxon>Bacteroidota</taxon>
        <taxon>Cytophagia</taxon>
        <taxon>Cytophagales</taxon>
        <taxon>Chryseotaleaceae</taxon>
        <taxon>Chryseosolibacter</taxon>
    </lineage>
</organism>
<dbReference type="RefSeq" id="WP_254153656.1">
    <property type="nucleotide sequence ID" value="NZ_JAHESD010000018.1"/>
</dbReference>
<proteinExistence type="predicted"/>
<reference evidence="2 3" key="1">
    <citation type="submission" date="2021-05" db="EMBL/GenBank/DDBJ databases">
        <title>A Polyphasic approach of four new species of the genus Ohtaekwangia: Ohtaekwangia histidinii sp. nov., Ohtaekwangia cretensis sp. nov., Ohtaekwangia indiensis sp. nov., Ohtaekwangia reichenbachii sp. nov. from diverse environment.</title>
        <authorList>
            <person name="Octaviana S."/>
        </authorList>
    </citation>
    <scope>NUCLEOTIDE SEQUENCE [LARGE SCALE GENOMIC DNA]</scope>
    <source>
        <strain evidence="2 3">PWU20</strain>
    </source>
</reference>
<dbReference type="InterPro" id="IPR002734">
    <property type="entry name" value="RibDG_C"/>
</dbReference>
<evidence type="ECO:0000313" key="2">
    <source>
        <dbReference type="EMBL" id="MBT1703694.1"/>
    </source>
</evidence>